<evidence type="ECO:0000259" key="9">
    <source>
        <dbReference type="Pfam" id="PF05064"/>
    </source>
</evidence>
<dbReference type="Proteomes" id="UP000887013">
    <property type="component" value="Unassembled WGS sequence"/>
</dbReference>
<feature type="domain" description="Nucleoporin NSP1-like C-terminal" evidence="9">
    <location>
        <begin position="75"/>
        <end position="182"/>
    </location>
</feature>
<keyword evidence="4" id="KW-0509">mRNA transport</keyword>
<accession>A0A8X6SY01</accession>
<comment type="caution">
    <text evidence="10">The sequence shown here is derived from an EMBL/GenBank/DDBJ whole genome shotgun (WGS) entry which is preliminary data.</text>
</comment>
<reference evidence="10" key="1">
    <citation type="submission" date="2020-08" db="EMBL/GenBank/DDBJ databases">
        <title>Multicomponent nature underlies the extraordinary mechanical properties of spider dragline silk.</title>
        <authorList>
            <person name="Kono N."/>
            <person name="Nakamura H."/>
            <person name="Mori M."/>
            <person name="Yoshida Y."/>
            <person name="Ohtoshi R."/>
            <person name="Malay A.D."/>
            <person name="Moran D.A.P."/>
            <person name="Tomita M."/>
            <person name="Numata K."/>
            <person name="Arakawa K."/>
        </authorList>
    </citation>
    <scope>NUCLEOTIDE SEQUENCE</scope>
</reference>
<dbReference type="GO" id="GO:0005543">
    <property type="term" value="F:phospholipid binding"/>
    <property type="evidence" value="ECO:0007669"/>
    <property type="project" value="TreeGrafter"/>
</dbReference>
<dbReference type="PANTHER" id="PTHR12084">
    <property type="entry name" value="NUCLEAR PORE GLYCOPROTEIN P62-RELATED"/>
    <property type="match status" value="1"/>
</dbReference>
<gene>
    <name evidence="10" type="primary">NUP62</name>
    <name evidence="10" type="ORF">NPIL_319241</name>
</gene>
<dbReference type="GO" id="GO:0044613">
    <property type="term" value="C:nuclear pore central transport channel"/>
    <property type="evidence" value="ECO:0007669"/>
    <property type="project" value="TreeGrafter"/>
</dbReference>
<dbReference type="GO" id="GO:0017056">
    <property type="term" value="F:structural constituent of nuclear pore"/>
    <property type="evidence" value="ECO:0007669"/>
    <property type="project" value="InterPro"/>
</dbReference>
<dbReference type="Gene3D" id="1.20.5.170">
    <property type="match status" value="1"/>
</dbReference>
<name>A0A8X6SY01_NEPPI</name>
<dbReference type="PANTHER" id="PTHR12084:SF0">
    <property type="entry name" value="NUCLEAR PORE GLYCOPROTEIN P62"/>
    <property type="match status" value="1"/>
</dbReference>
<evidence type="ECO:0000256" key="8">
    <source>
        <dbReference type="ARBA" id="ARBA00023242"/>
    </source>
</evidence>
<sequence>TFLVSAFAFAPAPATSLSSSTATGFSFPTLKPATSTTTVTTTVPSIFGAPTALSSASSVSSAITSAVLSTTTTVTSSGASPATINFRQLEDSINKWKIELEEQEKVFLNQATQVNAWDRLLISNGEKITHLNDAVERVKLDQQRLDLELDFILAQQSELEELLNPLEKSIESTPNIHVQQHADLEREHTYQLAESIDAQLKRMSEDIREIIEHVNTANKAQDDNDPVQQIAKILNAHMDALQWIDQNTVAVQRRLEGVSKLHETQKRESEKTFRGTY</sequence>
<comment type="subcellular location">
    <subcellularLocation>
        <location evidence="1">Nucleus</location>
        <location evidence="1">Nuclear pore complex</location>
    </subcellularLocation>
</comment>
<evidence type="ECO:0000256" key="7">
    <source>
        <dbReference type="ARBA" id="ARBA00023132"/>
    </source>
</evidence>
<dbReference type="Pfam" id="PF05064">
    <property type="entry name" value="Nsp1_C"/>
    <property type="match status" value="1"/>
</dbReference>
<keyword evidence="6" id="KW-0811">Translocation</keyword>
<dbReference type="FunFam" id="1.20.5.170:FF:000040">
    <property type="entry name" value="Nuclear pore glycoprotein p62"/>
    <property type="match status" value="1"/>
</dbReference>
<evidence type="ECO:0000256" key="6">
    <source>
        <dbReference type="ARBA" id="ARBA00023010"/>
    </source>
</evidence>
<evidence type="ECO:0000256" key="5">
    <source>
        <dbReference type="ARBA" id="ARBA00022927"/>
    </source>
</evidence>
<feature type="non-terminal residue" evidence="10">
    <location>
        <position position="277"/>
    </location>
</feature>
<keyword evidence="3" id="KW-0813">Transport</keyword>
<evidence type="ECO:0000256" key="2">
    <source>
        <dbReference type="ARBA" id="ARBA00005911"/>
    </source>
</evidence>
<keyword evidence="8" id="KW-0539">Nucleus</keyword>
<evidence type="ECO:0000313" key="11">
    <source>
        <dbReference type="Proteomes" id="UP000887013"/>
    </source>
</evidence>
<evidence type="ECO:0000256" key="4">
    <source>
        <dbReference type="ARBA" id="ARBA00022816"/>
    </source>
</evidence>
<dbReference type="InterPro" id="IPR007758">
    <property type="entry name" value="Nucleoporin_NSP1_C"/>
</dbReference>
<organism evidence="10 11">
    <name type="scientific">Nephila pilipes</name>
    <name type="common">Giant wood spider</name>
    <name type="synonym">Nephila maculata</name>
    <dbReference type="NCBI Taxonomy" id="299642"/>
    <lineage>
        <taxon>Eukaryota</taxon>
        <taxon>Metazoa</taxon>
        <taxon>Ecdysozoa</taxon>
        <taxon>Arthropoda</taxon>
        <taxon>Chelicerata</taxon>
        <taxon>Arachnida</taxon>
        <taxon>Araneae</taxon>
        <taxon>Araneomorphae</taxon>
        <taxon>Entelegynae</taxon>
        <taxon>Araneoidea</taxon>
        <taxon>Nephilidae</taxon>
        <taxon>Nephila</taxon>
    </lineage>
</organism>
<keyword evidence="11" id="KW-1185">Reference proteome</keyword>
<dbReference type="GO" id="GO:0006405">
    <property type="term" value="P:RNA export from nucleus"/>
    <property type="evidence" value="ECO:0007669"/>
    <property type="project" value="TreeGrafter"/>
</dbReference>
<evidence type="ECO:0000256" key="3">
    <source>
        <dbReference type="ARBA" id="ARBA00022448"/>
    </source>
</evidence>
<keyword evidence="7" id="KW-0906">Nuclear pore complex</keyword>
<dbReference type="InterPro" id="IPR026010">
    <property type="entry name" value="NSP1/NUP62"/>
</dbReference>
<evidence type="ECO:0000256" key="1">
    <source>
        <dbReference type="ARBA" id="ARBA00004567"/>
    </source>
</evidence>
<dbReference type="OrthoDB" id="344345at2759"/>
<proteinExistence type="inferred from homology"/>
<comment type="similarity">
    <text evidence="2">Belongs to the nucleoporin NSP1/NUP62 family.</text>
</comment>
<keyword evidence="5" id="KW-0653">Protein transport</keyword>
<evidence type="ECO:0000313" key="10">
    <source>
        <dbReference type="EMBL" id="GFS68575.1"/>
    </source>
</evidence>
<dbReference type="AlphaFoldDB" id="A0A8X6SY01"/>
<dbReference type="GO" id="GO:0006606">
    <property type="term" value="P:protein import into nucleus"/>
    <property type="evidence" value="ECO:0007669"/>
    <property type="project" value="TreeGrafter"/>
</dbReference>
<dbReference type="EMBL" id="BMAW01000350">
    <property type="protein sequence ID" value="GFS68575.1"/>
    <property type="molecule type" value="Genomic_DNA"/>
</dbReference>
<dbReference type="GO" id="GO:0051028">
    <property type="term" value="P:mRNA transport"/>
    <property type="evidence" value="ECO:0007669"/>
    <property type="project" value="UniProtKB-KW"/>
</dbReference>
<protein>
    <submittedName>
        <fullName evidence="10">Nuclear pore glycoprotein p62</fullName>
    </submittedName>
</protein>